<feature type="transmembrane region" description="Helical" evidence="5">
    <location>
        <begin position="739"/>
        <end position="758"/>
    </location>
</feature>
<keyword evidence="5" id="KW-0812">Transmembrane</keyword>
<feature type="repeat" description="CSPG" evidence="4">
    <location>
        <begin position="345"/>
        <end position="437"/>
    </location>
</feature>
<feature type="repeat" description="CSPG" evidence="4">
    <location>
        <begin position="562"/>
        <end position="671"/>
    </location>
</feature>
<dbReference type="GO" id="GO:0009653">
    <property type="term" value="P:anatomical structure morphogenesis"/>
    <property type="evidence" value="ECO:0007669"/>
    <property type="project" value="TreeGrafter"/>
</dbReference>
<comment type="caution">
    <text evidence="6">The sequence shown here is derived from an EMBL/GenBank/DDBJ whole genome shotgun (WGS) entry which is preliminary data.</text>
</comment>
<evidence type="ECO:0008006" key="8">
    <source>
        <dbReference type="Google" id="ProtNLM"/>
    </source>
</evidence>
<evidence type="ECO:0000256" key="1">
    <source>
        <dbReference type="ARBA" id="ARBA00022729"/>
    </source>
</evidence>
<keyword evidence="5" id="KW-1133">Transmembrane helix</keyword>
<dbReference type="PROSITE" id="PS51854">
    <property type="entry name" value="CSPG"/>
    <property type="match status" value="4"/>
</dbReference>
<feature type="repeat" description="CSPG" evidence="4">
    <location>
        <begin position="214"/>
        <end position="311"/>
    </location>
</feature>
<keyword evidence="5" id="KW-0472">Membrane</keyword>
<dbReference type="EMBL" id="JAIWYP010000004">
    <property type="protein sequence ID" value="KAH3837067.1"/>
    <property type="molecule type" value="Genomic_DNA"/>
</dbReference>
<keyword evidence="3" id="KW-0325">Glycoprotein</keyword>
<gene>
    <name evidence="6" type="ORF">DPMN_110445</name>
</gene>
<keyword evidence="7" id="KW-1185">Reference proteome</keyword>
<protein>
    <recommendedName>
        <fullName evidence="8">Chondroitin sulfate proteoglycan 4</fullName>
    </recommendedName>
</protein>
<evidence type="ECO:0000313" key="6">
    <source>
        <dbReference type="EMBL" id="KAH3837067.1"/>
    </source>
</evidence>
<keyword evidence="1" id="KW-0732">Signal</keyword>
<dbReference type="Pfam" id="PF16184">
    <property type="entry name" value="Cadherin_3"/>
    <property type="match status" value="5"/>
</dbReference>
<reference evidence="6" key="2">
    <citation type="submission" date="2020-11" db="EMBL/GenBank/DDBJ databases">
        <authorList>
            <person name="McCartney M.A."/>
            <person name="Auch B."/>
            <person name="Kono T."/>
            <person name="Mallez S."/>
            <person name="Becker A."/>
            <person name="Gohl D.M."/>
            <person name="Silverstein K.A.T."/>
            <person name="Koren S."/>
            <person name="Bechman K.B."/>
            <person name="Herman A."/>
            <person name="Abrahante J.E."/>
            <person name="Garbe J."/>
        </authorList>
    </citation>
    <scope>NUCLEOTIDE SEQUENCE</scope>
    <source>
        <strain evidence="6">Duluth1</strain>
        <tissue evidence="6">Whole animal</tissue>
    </source>
</reference>
<dbReference type="PANTHER" id="PTHR45739:SF12">
    <property type="entry name" value="CHONDROITIN SULFATE PROTEOGLYCAN 4-LIKE ISOFORM X2"/>
    <property type="match status" value="1"/>
</dbReference>
<sequence length="775" mass="87443">MTKITAQNLLALDADNSAAELTYLISKPTNGHVALLNNTFKGLISFRQAWVDDGQLVFVHNGSNDGKFTFEVSDGPNKSNRSDFLIIAKPLVLTCQVHELLHAYPNTLQPITAQQLMTSTNDANQTKPIIYMIVSEPKHGSLVSLEEGVEVKVKSFTQKDINSSLIYYKHSGSLQGWTQNDSIEFQVNTLYAEPLRDLVLDVYVSYGNLNAENKNQLIKTSPIKVDEGGEMIVAKNNLDVTEFIRNLERLGKHASLRFSLKEGPKHGQLLYSGSKLNYTTRFRQWDINSHKLIYKHDDSDTVADAFFLNLHLRIEEDTLAHSSDQETMFGLVLNVTVKPVNDETFRLVTRRPSLNIVQGFSAVIDQSVLYVTDNDTTPEYLVYEIFSEANNGYVAYVQNMERKITSFTQQDVNKRRVIFKHNFHSGSGIFYFRVSDGRDPFIDSFTINVSSIFVHITNNDTIQLVQSNTSVKILQDNCNVSTNGLRDKVVYIVTRQPRYGRIYINGKNSQNFSQADVDENRVTYFQIDKKFGSDLFEYSLLYIHDQYSKVTFYEGVVSHIQVTPLVKMRALEAPKGERVAITLLSLDASVLAERTGDDPVFTVQSGPFHGQIIKTSLTKRQLYTESYVEGKPFKAVKVFSHEDVVYMKVFYKSDIHNTRQFVQDNFTYVLTSFDAQPATGVFYVGLVPSESIPIVPVTNSPGKDVKTDSYNTVPHMEDTEDMSSGNDTLAPSRLKHDHVIILAVSVPLIVVVGLYHSLGVFCMEKPTKTGIHAYF</sequence>
<name>A0A9D4KC14_DREPO</name>
<dbReference type="InterPro" id="IPR039005">
    <property type="entry name" value="CSPG_rpt"/>
</dbReference>
<evidence type="ECO:0000256" key="5">
    <source>
        <dbReference type="SAM" id="Phobius"/>
    </source>
</evidence>
<dbReference type="InterPro" id="IPR051561">
    <property type="entry name" value="FRAS1_ECM"/>
</dbReference>
<feature type="repeat" description="CSPG" evidence="4">
    <location>
        <begin position="92"/>
        <end position="188"/>
    </location>
</feature>
<reference evidence="6" key="1">
    <citation type="journal article" date="2019" name="bioRxiv">
        <title>The Genome of the Zebra Mussel, Dreissena polymorpha: A Resource for Invasive Species Research.</title>
        <authorList>
            <person name="McCartney M.A."/>
            <person name="Auch B."/>
            <person name="Kono T."/>
            <person name="Mallez S."/>
            <person name="Zhang Y."/>
            <person name="Obille A."/>
            <person name="Becker A."/>
            <person name="Abrahante J.E."/>
            <person name="Garbe J."/>
            <person name="Badalamenti J.P."/>
            <person name="Herman A."/>
            <person name="Mangelson H."/>
            <person name="Liachko I."/>
            <person name="Sullivan S."/>
            <person name="Sone E.D."/>
            <person name="Koren S."/>
            <person name="Silverstein K.A.T."/>
            <person name="Beckman K.B."/>
            <person name="Gohl D.M."/>
        </authorList>
    </citation>
    <scope>NUCLEOTIDE SEQUENCE</scope>
    <source>
        <strain evidence="6">Duluth1</strain>
        <tissue evidence="6">Whole animal</tissue>
    </source>
</reference>
<evidence type="ECO:0000256" key="4">
    <source>
        <dbReference type="PROSITE-ProRule" id="PRU01201"/>
    </source>
</evidence>
<proteinExistence type="predicted"/>
<keyword evidence="2" id="KW-0677">Repeat</keyword>
<evidence type="ECO:0000256" key="3">
    <source>
        <dbReference type="ARBA" id="ARBA00023180"/>
    </source>
</evidence>
<dbReference type="Proteomes" id="UP000828390">
    <property type="component" value="Unassembled WGS sequence"/>
</dbReference>
<evidence type="ECO:0000313" key="7">
    <source>
        <dbReference type="Proteomes" id="UP000828390"/>
    </source>
</evidence>
<evidence type="ECO:0000256" key="2">
    <source>
        <dbReference type="ARBA" id="ARBA00022737"/>
    </source>
</evidence>
<accession>A0A9D4KC14</accession>
<dbReference type="AlphaFoldDB" id="A0A9D4KC14"/>
<organism evidence="6 7">
    <name type="scientific">Dreissena polymorpha</name>
    <name type="common">Zebra mussel</name>
    <name type="synonym">Mytilus polymorpha</name>
    <dbReference type="NCBI Taxonomy" id="45954"/>
    <lineage>
        <taxon>Eukaryota</taxon>
        <taxon>Metazoa</taxon>
        <taxon>Spiralia</taxon>
        <taxon>Lophotrochozoa</taxon>
        <taxon>Mollusca</taxon>
        <taxon>Bivalvia</taxon>
        <taxon>Autobranchia</taxon>
        <taxon>Heteroconchia</taxon>
        <taxon>Euheterodonta</taxon>
        <taxon>Imparidentia</taxon>
        <taxon>Neoheterodontei</taxon>
        <taxon>Myida</taxon>
        <taxon>Dreissenoidea</taxon>
        <taxon>Dreissenidae</taxon>
        <taxon>Dreissena</taxon>
    </lineage>
</organism>
<dbReference type="PANTHER" id="PTHR45739">
    <property type="entry name" value="MATRIX PROTEIN, PUTATIVE-RELATED"/>
    <property type="match status" value="1"/>
</dbReference>